<accession>A0A6A6SWE4</accession>
<dbReference type="Pfam" id="PF06985">
    <property type="entry name" value="HET"/>
    <property type="match status" value="1"/>
</dbReference>
<name>A0A6A6SWE4_9PLEO</name>
<dbReference type="PANTHER" id="PTHR24148">
    <property type="entry name" value="ANKYRIN REPEAT DOMAIN-CONTAINING PROTEIN 39 HOMOLOG-RELATED"/>
    <property type="match status" value="1"/>
</dbReference>
<dbReference type="Pfam" id="PF26639">
    <property type="entry name" value="Het-6_barrel"/>
    <property type="match status" value="1"/>
</dbReference>
<dbReference type="OrthoDB" id="4850726at2759"/>
<proteinExistence type="predicted"/>
<evidence type="ECO:0000313" key="2">
    <source>
        <dbReference type="EMBL" id="KAF2651311.1"/>
    </source>
</evidence>
<keyword evidence="3" id="KW-1185">Reference proteome</keyword>
<dbReference type="EMBL" id="MU004429">
    <property type="protein sequence ID" value="KAF2651311.1"/>
    <property type="molecule type" value="Genomic_DNA"/>
</dbReference>
<dbReference type="PANTHER" id="PTHR24148:SF82">
    <property type="entry name" value="HETEROKARYON INCOMPATIBILITY DOMAIN-CONTAINING PROTEIN"/>
    <property type="match status" value="1"/>
</dbReference>
<organism evidence="2 3">
    <name type="scientific">Lophiostoma macrostomum CBS 122681</name>
    <dbReference type="NCBI Taxonomy" id="1314788"/>
    <lineage>
        <taxon>Eukaryota</taxon>
        <taxon>Fungi</taxon>
        <taxon>Dikarya</taxon>
        <taxon>Ascomycota</taxon>
        <taxon>Pezizomycotina</taxon>
        <taxon>Dothideomycetes</taxon>
        <taxon>Pleosporomycetidae</taxon>
        <taxon>Pleosporales</taxon>
        <taxon>Lophiostomataceae</taxon>
        <taxon>Lophiostoma</taxon>
    </lineage>
</organism>
<protein>
    <submittedName>
        <fullName evidence="2">HET-domain-containing protein</fullName>
    </submittedName>
</protein>
<dbReference type="InterPro" id="IPR010730">
    <property type="entry name" value="HET"/>
</dbReference>
<dbReference type="InterPro" id="IPR052895">
    <property type="entry name" value="HetReg/Transcr_Mod"/>
</dbReference>
<dbReference type="AlphaFoldDB" id="A0A6A6SWE4"/>
<evidence type="ECO:0000313" key="3">
    <source>
        <dbReference type="Proteomes" id="UP000799324"/>
    </source>
</evidence>
<feature type="domain" description="Heterokaryon incompatibility" evidence="1">
    <location>
        <begin position="108"/>
        <end position="269"/>
    </location>
</feature>
<dbReference type="Proteomes" id="UP000799324">
    <property type="component" value="Unassembled WGS sequence"/>
</dbReference>
<sequence length="697" mass="79785">MSTFKYRKLKGVDIRVLKLLPGRFDDPLKAAIKHVPLSEPVKTETTMLSLEELQETVPEEWKVSQTLDGRYIFYGLHGNSWIHPDPSFDEALYYGYADDYTPDPACMYEALSYVWGVEESNAYLHIKSTWHPISQRLPLKTNLETALRHLRYRDRPRTLWIDAICINQQNIAERNEQVHRMGSIYRRASRVVVWLGEAASDGDLAMSAMHYLGQQVDVTKDFWLLRHPEAVEMQWFKRDVHLPYEQTLWTALEHLFGRAWFERLWVVQEIVMANRHSIVQCGDDSVPWPLFRNAIDLMSQKSLPSKLLHKRVGDAETLTYGQTREMVHLLETARVKKCFDPRDKIYGLINLAHQDFASLIKPDYLLSPQVVFRDIFLRVLEHSRRLNFLRFVSGEGSSGLPSWVPDWNPAPNSAVLDSKTFSLASGYSRAQYEYLEPDKLRVAGVLAGVIESVEHPFSDDIELFTQTLKRIIIKICGDTSYTIEEHSIVALTATLASGESHETFPNAGLPTSDLWKQYLFTGIESEARTMHMRRLVANLHGRSFFQTSDGGYGIGPAGTRKGDIVAVILGCDFPMILRPNAKDSLEFSVVGECYVHGVMFGEAILGPLSEQHGCQMVRTQAGYEIIFRNEYGDRIQDPRLGPLDERWERLRVVHEPSEAEPNYYRDRLTGVEINCDPRMLPDALIARGVSLKYFTLV</sequence>
<gene>
    <name evidence="2" type="ORF">K491DRAFT_696567</name>
</gene>
<reference evidence="2" key="1">
    <citation type="journal article" date="2020" name="Stud. Mycol.">
        <title>101 Dothideomycetes genomes: a test case for predicting lifestyles and emergence of pathogens.</title>
        <authorList>
            <person name="Haridas S."/>
            <person name="Albert R."/>
            <person name="Binder M."/>
            <person name="Bloem J."/>
            <person name="Labutti K."/>
            <person name="Salamov A."/>
            <person name="Andreopoulos B."/>
            <person name="Baker S."/>
            <person name="Barry K."/>
            <person name="Bills G."/>
            <person name="Bluhm B."/>
            <person name="Cannon C."/>
            <person name="Castanera R."/>
            <person name="Culley D."/>
            <person name="Daum C."/>
            <person name="Ezra D."/>
            <person name="Gonzalez J."/>
            <person name="Henrissat B."/>
            <person name="Kuo A."/>
            <person name="Liang C."/>
            <person name="Lipzen A."/>
            <person name="Lutzoni F."/>
            <person name="Magnuson J."/>
            <person name="Mondo S."/>
            <person name="Nolan M."/>
            <person name="Ohm R."/>
            <person name="Pangilinan J."/>
            <person name="Park H.-J."/>
            <person name="Ramirez L."/>
            <person name="Alfaro M."/>
            <person name="Sun H."/>
            <person name="Tritt A."/>
            <person name="Yoshinaga Y."/>
            <person name="Zwiers L.-H."/>
            <person name="Turgeon B."/>
            <person name="Goodwin S."/>
            <person name="Spatafora J."/>
            <person name="Crous P."/>
            <person name="Grigoriev I."/>
        </authorList>
    </citation>
    <scope>NUCLEOTIDE SEQUENCE</scope>
    <source>
        <strain evidence="2">CBS 122681</strain>
    </source>
</reference>
<evidence type="ECO:0000259" key="1">
    <source>
        <dbReference type="Pfam" id="PF06985"/>
    </source>
</evidence>